<proteinExistence type="predicted"/>
<evidence type="ECO:0000313" key="3">
    <source>
        <dbReference type="Proteomes" id="UP000649955"/>
    </source>
</evidence>
<reference evidence="3" key="1">
    <citation type="journal article" date="2019" name="Int. J. Syst. Evol. Microbiol.">
        <title>The Global Catalogue of Microorganisms (GCM) 10K type strain sequencing project: providing services to taxonomists for standard genome sequencing and annotation.</title>
        <authorList>
            <consortium name="The Broad Institute Genomics Platform"/>
            <consortium name="The Broad Institute Genome Sequencing Center for Infectious Disease"/>
            <person name="Wu L."/>
            <person name="Ma J."/>
        </authorList>
    </citation>
    <scope>NUCLEOTIDE SEQUENCE [LARGE SCALE GENOMIC DNA]</scope>
    <source>
        <strain evidence="3">CGMCC 4.7680</strain>
    </source>
</reference>
<dbReference type="InterPro" id="IPR018691">
    <property type="entry name" value="DUF2188"/>
</dbReference>
<keyword evidence="3" id="KW-1185">Reference proteome</keyword>
<sequence length="72" mass="8126">MAEGDLHTYFEDGQWKNRVEGGVRASNASLHRVDAVLAGRQAARKRRVSHIIHDRNGGVESEKNFRPRTSAR</sequence>
<gene>
    <name evidence="2" type="ORF">GCM10017567_86220</name>
</gene>
<feature type="compositionally biased region" description="Basic and acidic residues" evidence="1">
    <location>
        <begin position="53"/>
        <end position="65"/>
    </location>
</feature>
<evidence type="ECO:0008006" key="4">
    <source>
        <dbReference type="Google" id="ProtNLM"/>
    </source>
</evidence>
<comment type="caution">
    <text evidence="2">The sequence shown here is derived from an EMBL/GenBank/DDBJ whole genome shotgun (WGS) entry which is preliminary data.</text>
</comment>
<organism evidence="2 3">
    <name type="scientific">Amycolatopsis bullii</name>
    <dbReference type="NCBI Taxonomy" id="941987"/>
    <lineage>
        <taxon>Bacteria</taxon>
        <taxon>Bacillati</taxon>
        <taxon>Actinomycetota</taxon>
        <taxon>Actinomycetes</taxon>
        <taxon>Pseudonocardiales</taxon>
        <taxon>Pseudonocardiaceae</taxon>
        <taxon>Amycolatopsis</taxon>
    </lineage>
</organism>
<dbReference type="Pfam" id="PF09954">
    <property type="entry name" value="DUF2188"/>
    <property type="match status" value="1"/>
</dbReference>
<dbReference type="EMBL" id="BNAW01000084">
    <property type="protein sequence ID" value="GHG50174.1"/>
    <property type="molecule type" value="Genomic_DNA"/>
</dbReference>
<accession>A0ABQ3KU48</accession>
<name>A0ABQ3KU48_9PSEU</name>
<evidence type="ECO:0000256" key="1">
    <source>
        <dbReference type="SAM" id="MobiDB-lite"/>
    </source>
</evidence>
<dbReference type="RefSeq" id="WP_191317116.1">
    <property type="nucleotide sequence ID" value="NZ_BNAW01000084.1"/>
</dbReference>
<dbReference type="Proteomes" id="UP000649955">
    <property type="component" value="Unassembled WGS sequence"/>
</dbReference>
<evidence type="ECO:0000313" key="2">
    <source>
        <dbReference type="EMBL" id="GHG50174.1"/>
    </source>
</evidence>
<feature type="region of interest" description="Disordered" evidence="1">
    <location>
        <begin position="53"/>
        <end position="72"/>
    </location>
</feature>
<protein>
    <recommendedName>
        <fullName evidence="4">DUF2188 domain-containing protein</fullName>
    </recommendedName>
</protein>